<dbReference type="Gene3D" id="1.10.10.10">
    <property type="entry name" value="Winged helix-like DNA-binding domain superfamily/Winged helix DNA-binding domain"/>
    <property type="match status" value="1"/>
</dbReference>
<dbReference type="Pfam" id="PF01638">
    <property type="entry name" value="HxlR"/>
    <property type="match status" value="1"/>
</dbReference>
<dbReference type="Proteomes" id="UP000251800">
    <property type="component" value="Unassembled WGS sequence"/>
</dbReference>
<name>A0A363UQ18_9GAMM</name>
<keyword evidence="1" id="KW-0805">Transcription regulation</keyword>
<dbReference type="PANTHER" id="PTHR33204:SF18">
    <property type="entry name" value="TRANSCRIPTIONAL REGULATORY PROTEIN"/>
    <property type="match status" value="1"/>
</dbReference>
<dbReference type="EMBL" id="QEQK01000001">
    <property type="protein sequence ID" value="PWN57590.1"/>
    <property type="molecule type" value="Genomic_DNA"/>
</dbReference>
<dbReference type="OrthoDB" id="9807069at2"/>
<proteinExistence type="predicted"/>
<evidence type="ECO:0000259" key="4">
    <source>
        <dbReference type="PROSITE" id="PS51118"/>
    </source>
</evidence>
<evidence type="ECO:0000256" key="1">
    <source>
        <dbReference type="ARBA" id="ARBA00023015"/>
    </source>
</evidence>
<sequence length="147" mass="17389">MRFCSRDHRKDSVARTLDLVGDGWTFLVLREAFFGVRRFDAFQNTLGIATNILADRLRRLTRDGIFERQRDPEDGRRFEYRLTERGRDLYWVTLALMRWGDKWLADEQGPPLQLTHDRCGKDFTPQTVCSACGEEIDPREVSYRSRR</sequence>
<evidence type="ECO:0000313" key="6">
    <source>
        <dbReference type="Proteomes" id="UP000251800"/>
    </source>
</evidence>
<evidence type="ECO:0000313" key="5">
    <source>
        <dbReference type="EMBL" id="PWN57590.1"/>
    </source>
</evidence>
<comment type="caution">
    <text evidence="5">The sequence shown here is derived from an EMBL/GenBank/DDBJ whole genome shotgun (WGS) entry which is preliminary data.</text>
</comment>
<dbReference type="PANTHER" id="PTHR33204">
    <property type="entry name" value="TRANSCRIPTIONAL REGULATOR, MARR FAMILY"/>
    <property type="match status" value="1"/>
</dbReference>
<feature type="domain" description="HTH hxlR-type" evidence="4">
    <location>
        <begin position="4"/>
        <end position="108"/>
    </location>
</feature>
<dbReference type="InterPro" id="IPR036388">
    <property type="entry name" value="WH-like_DNA-bd_sf"/>
</dbReference>
<dbReference type="PROSITE" id="PS51118">
    <property type="entry name" value="HTH_HXLR"/>
    <property type="match status" value="1"/>
</dbReference>
<keyword evidence="2" id="KW-0238">DNA-binding</keyword>
<dbReference type="InterPro" id="IPR002577">
    <property type="entry name" value="HTH_HxlR"/>
</dbReference>
<dbReference type="InterPro" id="IPR036390">
    <property type="entry name" value="WH_DNA-bd_sf"/>
</dbReference>
<evidence type="ECO:0000256" key="3">
    <source>
        <dbReference type="ARBA" id="ARBA00023163"/>
    </source>
</evidence>
<reference evidence="5 6" key="1">
    <citation type="submission" date="2018-05" db="EMBL/GenBank/DDBJ databases">
        <title>Abyssibacter profundi OUC007T gen. nov., sp. nov, a marine bacterium isolated from seawater of the Mariana Trench.</title>
        <authorList>
            <person name="Zhou S."/>
        </authorList>
    </citation>
    <scope>NUCLEOTIDE SEQUENCE [LARGE SCALE GENOMIC DNA]</scope>
    <source>
        <strain evidence="5 6">OUC007</strain>
    </source>
</reference>
<protein>
    <submittedName>
        <fullName evidence="5">Transcriptional regulator</fullName>
    </submittedName>
</protein>
<gene>
    <name evidence="5" type="ORF">DEH80_00150</name>
</gene>
<keyword evidence="6" id="KW-1185">Reference proteome</keyword>
<dbReference type="AlphaFoldDB" id="A0A363UQ18"/>
<dbReference type="RefSeq" id="WP_109718446.1">
    <property type="nucleotide sequence ID" value="NZ_QEQK01000001.1"/>
</dbReference>
<dbReference type="GO" id="GO:0003677">
    <property type="term" value="F:DNA binding"/>
    <property type="evidence" value="ECO:0007669"/>
    <property type="project" value="UniProtKB-KW"/>
</dbReference>
<evidence type="ECO:0000256" key="2">
    <source>
        <dbReference type="ARBA" id="ARBA00023125"/>
    </source>
</evidence>
<organism evidence="5 6">
    <name type="scientific">Abyssibacter profundi</name>
    <dbReference type="NCBI Taxonomy" id="2182787"/>
    <lineage>
        <taxon>Bacteria</taxon>
        <taxon>Pseudomonadati</taxon>
        <taxon>Pseudomonadota</taxon>
        <taxon>Gammaproteobacteria</taxon>
        <taxon>Chromatiales</taxon>
        <taxon>Oceanococcaceae</taxon>
        <taxon>Abyssibacter</taxon>
    </lineage>
</organism>
<keyword evidence="3" id="KW-0804">Transcription</keyword>
<accession>A0A363UQ18</accession>
<dbReference type="SUPFAM" id="SSF46785">
    <property type="entry name" value="Winged helix' DNA-binding domain"/>
    <property type="match status" value="1"/>
</dbReference>